<evidence type="ECO:0000313" key="5">
    <source>
        <dbReference type="RefSeq" id="XP_009772753.1"/>
    </source>
</evidence>
<name>A0A1U7W2B3_NICSY</name>
<dbReference type="InterPro" id="IPR012337">
    <property type="entry name" value="RNaseH-like_sf"/>
</dbReference>
<dbReference type="PROSITE" id="PS50994">
    <property type="entry name" value="INTEGRASE"/>
    <property type="match status" value="1"/>
</dbReference>
<feature type="domain" description="Integrase catalytic" evidence="3">
    <location>
        <begin position="320"/>
        <end position="484"/>
    </location>
</feature>
<dbReference type="InterPro" id="IPR016197">
    <property type="entry name" value="Chromo-like_dom_sf"/>
</dbReference>
<dbReference type="AlphaFoldDB" id="A0A1U7W2B3"/>
<dbReference type="PANTHER" id="PTHR37984:SF5">
    <property type="entry name" value="PROTEIN NYNRIN-LIKE"/>
    <property type="match status" value="1"/>
</dbReference>
<dbReference type="Proteomes" id="UP000189701">
    <property type="component" value="Unplaced"/>
</dbReference>
<evidence type="ECO:0000313" key="4">
    <source>
        <dbReference type="Proteomes" id="UP000189701"/>
    </source>
</evidence>
<dbReference type="FunFam" id="3.30.70.270:FF:000020">
    <property type="entry name" value="Transposon Tf2-6 polyprotein-like Protein"/>
    <property type="match status" value="1"/>
</dbReference>
<evidence type="ECO:0000256" key="1">
    <source>
        <dbReference type="ARBA" id="ARBA00023268"/>
    </source>
</evidence>
<dbReference type="CDD" id="cd01647">
    <property type="entry name" value="RT_LTR"/>
    <property type="match status" value="1"/>
</dbReference>
<dbReference type="InterPro" id="IPR056924">
    <property type="entry name" value="SH3_Tf2-1"/>
</dbReference>
<dbReference type="STRING" id="4096.A0A1U7W2B3"/>
<dbReference type="SUPFAM" id="SSF56672">
    <property type="entry name" value="DNA/RNA polymerases"/>
    <property type="match status" value="1"/>
</dbReference>
<dbReference type="GO" id="GO:0015074">
    <property type="term" value="P:DNA integration"/>
    <property type="evidence" value="ECO:0007669"/>
    <property type="project" value="InterPro"/>
</dbReference>
<dbReference type="InterPro" id="IPR036397">
    <property type="entry name" value="RNaseH_sf"/>
</dbReference>
<dbReference type="GO" id="GO:0003676">
    <property type="term" value="F:nucleic acid binding"/>
    <property type="evidence" value="ECO:0007669"/>
    <property type="project" value="InterPro"/>
</dbReference>
<dbReference type="Pfam" id="PF00078">
    <property type="entry name" value="RVT_1"/>
    <property type="match status" value="1"/>
</dbReference>
<dbReference type="InterPro" id="IPR043128">
    <property type="entry name" value="Rev_trsase/Diguanyl_cyclase"/>
</dbReference>
<dbReference type="GO" id="GO:0003824">
    <property type="term" value="F:catalytic activity"/>
    <property type="evidence" value="ECO:0007669"/>
    <property type="project" value="UniProtKB-KW"/>
</dbReference>
<dbReference type="InterPro" id="IPR050951">
    <property type="entry name" value="Retrovirus_Pol_polyprotein"/>
</dbReference>
<reference evidence="4" key="1">
    <citation type="journal article" date="2013" name="Genome Biol.">
        <title>Reference genomes and transcriptomes of Nicotiana sylvestris and Nicotiana tomentosiformis.</title>
        <authorList>
            <person name="Sierro N."/>
            <person name="Battey J.N."/>
            <person name="Ouadi S."/>
            <person name="Bovet L."/>
            <person name="Goepfert S."/>
            <person name="Bakaher N."/>
            <person name="Peitsch M.C."/>
            <person name="Ivanov N.V."/>
        </authorList>
    </citation>
    <scope>NUCLEOTIDE SEQUENCE [LARGE SCALE GENOMIC DNA]</scope>
</reference>
<dbReference type="InterPro" id="IPR000477">
    <property type="entry name" value="RT_dom"/>
</dbReference>
<dbReference type="Gene3D" id="3.30.420.10">
    <property type="entry name" value="Ribonuclease H-like superfamily/Ribonuclease H"/>
    <property type="match status" value="1"/>
</dbReference>
<accession>A0A1U7W2B3</accession>
<dbReference type="CDD" id="cd09274">
    <property type="entry name" value="RNase_HI_RT_Ty3"/>
    <property type="match status" value="1"/>
</dbReference>
<dbReference type="PANTHER" id="PTHR37984">
    <property type="entry name" value="PROTEIN CBG26694"/>
    <property type="match status" value="1"/>
</dbReference>
<dbReference type="SUPFAM" id="SSF54160">
    <property type="entry name" value="Chromo domain-like"/>
    <property type="match status" value="1"/>
</dbReference>
<keyword evidence="4" id="KW-1185">Reference proteome</keyword>
<sequence length="680" mass="79202">MPFGLTNAPAAFMDRMNRVFKHYLDQFVVVFIDDILVYSKNREYQDKHIRIVMQILKERQLYAKLSKCEFWLNGVAFLGHIVSSKGVKVDPSKIQAIIDWKLPKTPTEIRNFLGLAGYYRRFVKSFSIIASPLTKLLGENAKFVWDNKCQESFENLKSLLTQAPILSLPAEGNDYVVYSDASHRGLGCVLMQEGKVIAYASRKLKSHELNYPTHDHELVAIVFALKIRMHYLYGEKCHIFIDHKSLKYLDALSRNSLASLTLSPLPLLLELRAMNVCLSFNSNGSIIANLQVKPVLLEQVQEAQKLDEKLVKRVEEVQNGRESKFFIKERWITMDFVSGLPRTQRNHDAIWVIVDRLTKSAHFLTIRMDYSLERLAELYINEIVKWHGIPVSIMSDRDPRFTSRFWSSLQEALGSRLNFSTTFHPQTDGQSESVIQILEDMLRACIIEFKGSWDKHLALIEFAYNNSYQSSIDMPPYEALYGRKCRTPLCWNVVGERKFVGPEIVQQTEDKVKIIKDRLKISSDRQKSYADLKRREIEHQVGDKVFLKVSPWKKIMRFGQKGKLSHRFIGPYEILERIGLVAYNLALPPELGKIHNVFHIYMLRKYRSDPSHVLPIESIEVNPDLTYEEEPIQILAREIKELRNKRIPLVKVLWRNHSGEEATWEREEDMRVQYPHLFRD</sequence>
<protein>
    <submittedName>
        <fullName evidence="5">Uncharacterized protein LOC104223093</fullName>
    </submittedName>
</protein>
<evidence type="ECO:0000259" key="3">
    <source>
        <dbReference type="PROSITE" id="PS50994"/>
    </source>
</evidence>
<dbReference type="Pfam" id="PF24626">
    <property type="entry name" value="SH3_Tf2-1"/>
    <property type="match status" value="1"/>
</dbReference>
<keyword evidence="1" id="KW-0511">Multifunctional enzyme</keyword>
<gene>
    <name evidence="5" type="primary">LOC104223093</name>
</gene>
<organism evidence="4 5">
    <name type="scientific">Nicotiana sylvestris</name>
    <name type="common">Wood tobacco</name>
    <name type="synonym">South American tobacco</name>
    <dbReference type="NCBI Taxonomy" id="4096"/>
    <lineage>
        <taxon>Eukaryota</taxon>
        <taxon>Viridiplantae</taxon>
        <taxon>Streptophyta</taxon>
        <taxon>Embryophyta</taxon>
        <taxon>Tracheophyta</taxon>
        <taxon>Spermatophyta</taxon>
        <taxon>Magnoliopsida</taxon>
        <taxon>eudicotyledons</taxon>
        <taxon>Gunneridae</taxon>
        <taxon>Pentapetalae</taxon>
        <taxon>asterids</taxon>
        <taxon>lamiids</taxon>
        <taxon>Solanales</taxon>
        <taxon>Solanaceae</taxon>
        <taxon>Nicotianoideae</taxon>
        <taxon>Nicotianeae</taxon>
        <taxon>Nicotiana</taxon>
    </lineage>
</organism>
<proteinExistence type="predicted"/>
<dbReference type="InterPro" id="IPR043502">
    <property type="entry name" value="DNA/RNA_pol_sf"/>
</dbReference>
<dbReference type="PROSITE" id="PS50878">
    <property type="entry name" value="RT_POL"/>
    <property type="match status" value="1"/>
</dbReference>
<dbReference type="eggNOG" id="KOG0017">
    <property type="taxonomic scope" value="Eukaryota"/>
</dbReference>
<dbReference type="Pfam" id="PF17919">
    <property type="entry name" value="RT_RNaseH_2"/>
    <property type="match status" value="1"/>
</dbReference>
<dbReference type="SUPFAM" id="SSF53098">
    <property type="entry name" value="Ribonuclease H-like"/>
    <property type="match status" value="1"/>
</dbReference>
<reference evidence="5" key="2">
    <citation type="submission" date="2025-08" db="UniProtKB">
        <authorList>
            <consortium name="RefSeq"/>
        </authorList>
    </citation>
    <scope>IDENTIFICATION</scope>
    <source>
        <tissue evidence="5">Leaf</tissue>
    </source>
</reference>
<dbReference type="InterPro" id="IPR001584">
    <property type="entry name" value="Integrase_cat-core"/>
</dbReference>
<dbReference type="Gene3D" id="3.30.70.270">
    <property type="match status" value="2"/>
</dbReference>
<evidence type="ECO:0000259" key="2">
    <source>
        <dbReference type="PROSITE" id="PS50878"/>
    </source>
</evidence>
<feature type="domain" description="Reverse transcriptase" evidence="2">
    <location>
        <begin position="1"/>
        <end position="82"/>
    </location>
</feature>
<dbReference type="RefSeq" id="XP_009772753.1">
    <property type="nucleotide sequence ID" value="XM_009774451.1"/>
</dbReference>
<dbReference type="OrthoDB" id="1303926at2759"/>
<dbReference type="InterPro" id="IPR041577">
    <property type="entry name" value="RT_RNaseH_2"/>
</dbReference>